<dbReference type="Proteomes" id="UP000185124">
    <property type="component" value="Unassembled WGS sequence"/>
</dbReference>
<keyword evidence="2" id="KW-1185">Reference proteome</keyword>
<protein>
    <submittedName>
        <fullName evidence="1">Uncharacterized protein</fullName>
    </submittedName>
</protein>
<dbReference type="EMBL" id="FSQT01000002">
    <property type="protein sequence ID" value="SIN13337.1"/>
    <property type="molecule type" value="Genomic_DNA"/>
</dbReference>
<sequence>MVPGEVIRSWLISEEGRGSGRSPEVFRGLSSQAWPAGAARFAGRLDLIERNSAVRAVPAVSRHGRCLTLVSHLMPDMILKALAEAFTVGDGRGRAVRDNAPMDDYRRCRLSVSDDELELAGSPAALRALSRLLRHHAEPFEVAVTDGAVSQEATAGPLLVSLQRGTKLHFSGGREYLDIIWDALDGVAEQAETADDRTVHRHQHIEYFPGDDYRSPDSVPLVIVSDWPEA</sequence>
<evidence type="ECO:0000313" key="1">
    <source>
        <dbReference type="EMBL" id="SIN13337.1"/>
    </source>
</evidence>
<dbReference type="InterPro" id="IPR029083">
    <property type="entry name" value="Imm32"/>
</dbReference>
<reference evidence="2" key="1">
    <citation type="submission" date="2016-12" db="EMBL/GenBank/DDBJ databases">
        <authorList>
            <person name="Varghese N."/>
            <person name="Submissions S."/>
        </authorList>
    </citation>
    <scope>NUCLEOTIDE SEQUENCE [LARGE SCALE GENOMIC DNA]</scope>
    <source>
        <strain evidence="2">DSM 45599</strain>
    </source>
</reference>
<dbReference type="Pfam" id="PF15566">
    <property type="entry name" value="Imm32"/>
    <property type="match status" value="2"/>
</dbReference>
<gene>
    <name evidence="1" type="ORF">SAMN04489832_3291</name>
</gene>
<accession>A0A1N5YVX4</accession>
<organism evidence="1 2">
    <name type="scientific">Micromonospora cremea</name>
    <dbReference type="NCBI Taxonomy" id="709881"/>
    <lineage>
        <taxon>Bacteria</taxon>
        <taxon>Bacillati</taxon>
        <taxon>Actinomycetota</taxon>
        <taxon>Actinomycetes</taxon>
        <taxon>Micromonosporales</taxon>
        <taxon>Micromonosporaceae</taxon>
        <taxon>Micromonospora</taxon>
    </lineage>
</organism>
<dbReference type="AlphaFoldDB" id="A0A1N5YVX4"/>
<name>A0A1N5YVX4_9ACTN</name>
<evidence type="ECO:0000313" key="2">
    <source>
        <dbReference type="Proteomes" id="UP000185124"/>
    </source>
</evidence>
<proteinExistence type="predicted"/>